<evidence type="ECO:0000313" key="1">
    <source>
        <dbReference type="EMBL" id="KAF9880978.1"/>
    </source>
</evidence>
<dbReference type="Pfam" id="PF04724">
    <property type="entry name" value="Glyco_transf_17"/>
    <property type="match status" value="1"/>
</dbReference>
<name>A0A9P6LPD1_9PEZI</name>
<dbReference type="OrthoDB" id="6474464at2759"/>
<reference evidence="1" key="1">
    <citation type="submission" date="2020-03" db="EMBL/GenBank/DDBJ databases">
        <authorList>
            <person name="He L."/>
        </authorList>
    </citation>
    <scope>NUCLEOTIDE SEQUENCE</scope>
    <source>
        <strain evidence="1">CkLH20</strain>
    </source>
</reference>
<dbReference type="AlphaFoldDB" id="A0A9P6LPD1"/>
<proteinExistence type="predicted"/>
<dbReference type="PANTHER" id="PTHR12224">
    <property type="entry name" value="BETA-1,4-MANNOSYL-GLYCOPROTEIN BETA-1,4-N-ACETYLGLUCOSAMINYL-TRANSFERASE"/>
    <property type="match status" value="1"/>
</dbReference>
<reference evidence="1" key="2">
    <citation type="submission" date="2020-11" db="EMBL/GenBank/DDBJ databases">
        <title>Whole genome sequencing of Colletotrichum sp.</title>
        <authorList>
            <person name="Li H."/>
        </authorList>
    </citation>
    <scope>NUCLEOTIDE SEQUENCE</scope>
    <source>
        <strain evidence="1">CkLH20</strain>
    </source>
</reference>
<comment type="caution">
    <text evidence="1">The sequence shown here is derived from an EMBL/GenBank/DDBJ whole genome shotgun (WGS) entry which is preliminary data.</text>
</comment>
<dbReference type="RefSeq" id="XP_038750439.1">
    <property type="nucleotide sequence ID" value="XM_038883847.1"/>
</dbReference>
<dbReference type="GO" id="GO:0016020">
    <property type="term" value="C:membrane"/>
    <property type="evidence" value="ECO:0007669"/>
    <property type="project" value="InterPro"/>
</dbReference>
<protein>
    <submittedName>
        <fullName evidence="1">Glycosyltransferase family 17</fullName>
    </submittedName>
</protein>
<dbReference type="Proteomes" id="UP000781932">
    <property type="component" value="Unassembled WGS sequence"/>
</dbReference>
<evidence type="ECO:0000313" key="2">
    <source>
        <dbReference type="Proteomes" id="UP000781932"/>
    </source>
</evidence>
<dbReference type="InterPro" id="IPR006813">
    <property type="entry name" value="Glyco_trans_17"/>
</dbReference>
<keyword evidence="2" id="KW-1185">Reference proteome</keyword>
<organism evidence="1 2">
    <name type="scientific">Colletotrichum karsti</name>
    <dbReference type="NCBI Taxonomy" id="1095194"/>
    <lineage>
        <taxon>Eukaryota</taxon>
        <taxon>Fungi</taxon>
        <taxon>Dikarya</taxon>
        <taxon>Ascomycota</taxon>
        <taxon>Pezizomycotina</taxon>
        <taxon>Sordariomycetes</taxon>
        <taxon>Hypocreomycetidae</taxon>
        <taxon>Glomerellales</taxon>
        <taxon>Glomerellaceae</taxon>
        <taxon>Colletotrichum</taxon>
        <taxon>Colletotrichum boninense species complex</taxon>
    </lineage>
</organism>
<dbReference type="GO" id="GO:0003830">
    <property type="term" value="F:beta-1,4-mannosylglycoprotein 4-beta-N-acetylglucosaminyltransferase activity"/>
    <property type="evidence" value="ECO:0007669"/>
    <property type="project" value="InterPro"/>
</dbReference>
<sequence>MPAMNMTKPSSSHQIKYLAVVASVVFIWLVWRLDLHQGVAEQARKIAHPHISTPYDALKTSGLGGPGLASGEVLPPEKAAEYCDHYRLKPAAHDLVRRRKVYDLLLVNTEVEMLELRMGQMAPYVDYFVILESDTTFTDQKKPLYIKENWDLFRPWHDKMILRQMDLEALKDGSTWDREAKSRNAMYEQVIPGLTGEQAASVDDVLIVSDVDEIPKPEVLRALRNCAIPPRVTIHSKIYYYSYQWLARNDWTHPQATVYRGADTVLPDDLRRNADDHHFNHGGWHCSYCFSTVEEMAQKINSFSHAELNKPEFKDPDWVVQVARRGLDIFGRGESNFDRVEHNYDVPDYVKKNHEKFKFLLDRDPPNGNFRDYTPK</sequence>
<dbReference type="PANTHER" id="PTHR12224:SF0">
    <property type="entry name" value="BETA-1,4-MANNOSYL-GLYCOPROTEIN 4-BETA-N-ACETYLGLUCOSAMINYLTRANSFERASE"/>
    <property type="match status" value="1"/>
</dbReference>
<dbReference type="GeneID" id="62156921"/>
<accession>A0A9P6LPD1</accession>
<dbReference type="GO" id="GO:0006044">
    <property type="term" value="P:N-acetylglucosamine metabolic process"/>
    <property type="evidence" value="ECO:0007669"/>
    <property type="project" value="TreeGrafter"/>
</dbReference>
<gene>
    <name evidence="1" type="ORF">CkaCkLH20_01128</name>
</gene>
<dbReference type="EMBL" id="JAATWM020000003">
    <property type="protein sequence ID" value="KAF9880978.1"/>
    <property type="molecule type" value="Genomic_DNA"/>
</dbReference>